<dbReference type="AlphaFoldDB" id="W2T3T8"/>
<reference evidence="3" key="1">
    <citation type="journal article" date="2014" name="Nat. Genet.">
        <title>Genome of the human hookworm Necator americanus.</title>
        <authorList>
            <person name="Tang Y.T."/>
            <person name="Gao X."/>
            <person name="Rosa B.A."/>
            <person name="Abubucker S."/>
            <person name="Hallsworth-Pepin K."/>
            <person name="Martin J."/>
            <person name="Tyagi R."/>
            <person name="Heizer E."/>
            <person name="Zhang X."/>
            <person name="Bhonagiri-Palsikar V."/>
            <person name="Minx P."/>
            <person name="Warren W.C."/>
            <person name="Wang Q."/>
            <person name="Zhan B."/>
            <person name="Hotez P.J."/>
            <person name="Sternberg P.W."/>
            <person name="Dougall A."/>
            <person name="Gaze S.T."/>
            <person name="Mulvenna J."/>
            <person name="Sotillo J."/>
            <person name="Ranganathan S."/>
            <person name="Rabelo E.M."/>
            <person name="Wilson R.K."/>
            <person name="Felgner P.L."/>
            <person name="Bethony J."/>
            <person name="Hawdon J.M."/>
            <person name="Gasser R.B."/>
            <person name="Loukas A."/>
            <person name="Mitreva M."/>
        </authorList>
    </citation>
    <scope>NUCLEOTIDE SEQUENCE [LARGE SCALE GENOMIC DNA]</scope>
</reference>
<accession>W2T3T8</accession>
<proteinExistence type="predicted"/>
<keyword evidence="3" id="KW-1185">Reference proteome</keyword>
<evidence type="ECO:0000313" key="3">
    <source>
        <dbReference type="Proteomes" id="UP000053676"/>
    </source>
</evidence>
<name>W2T3T8_NECAM</name>
<evidence type="ECO:0000256" key="1">
    <source>
        <dbReference type="SAM" id="MobiDB-lite"/>
    </source>
</evidence>
<protein>
    <submittedName>
        <fullName evidence="2">Uncharacterized protein</fullName>
    </submittedName>
</protein>
<organism evidence="2 3">
    <name type="scientific">Necator americanus</name>
    <name type="common">Human hookworm</name>
    <dbReference type="NCBI Taxonomy" id="51031"/>
    <lineage>
        <taxon>Eukaryota</taxon>
        <taxon>Metazoa</taxon>
        <taxon>Ecdysozoa</taxon>
        <taxon>Nematoda</taxon>
        <taxon>Chromadorea</taxon>
        <taxon>Rhabditida</taxon>
        <taxon>Rhabditina</taxon>
        <taxon>Rhabditomorpha</taxon>
        <taxon>Strongyloidea</taxon>
        <taxon>Ancylostomatidae</taxon>
        <taxon>Bunostominae</taxon>
        <taxon>Necator</taxon>
    </lineage>
</organism>
<dbReference type="Proteomes" id="UP000053676">
    <property type="component" value="Unassembled WGS sequence"/>
</dbReference>
<sequence>MKIQALAKQKKVRRAIHTHDDLPKEQRIGKKRPQNPIKPQNEGDVNNLGNKGIKRLNEPSVNEMRLAMVAVGLRNMEWRVYK</sequence>
<dbReference type="KEGG" id="nai:NECAME_11602"/>
<gene>
    <name evidence="2" type="ORF">NECAME_11602</name>
</gene>
<evidence type="ECO:0000313" key="2">
    <source>
        <dbReference type="EMBL" id="ETN76568.1"/>
    </source>
</evidence>
<feature type="region of interest" description="Disordered" evidence="1">
    <location>
        <begin position="19"/>
        <end position="54"/>
    </location>
</feature>
<dbReference type="EMBL" id="KI660220">
    <property type="protein sequence ID" value="ETN76568.1"/>
    <property type="molecule type" value="Genomic_DNA"/>
</dbReference>
<feature type="compositionally biased region" description="Basic and acidic residues" evidence="1">
    <location>
        <begin position="19"/>
        <end position="28"/>
    </location>
</feature>